<sequence>MKLAILFAALFAYALSTPLGEDAQILKFDNVHNGDGSYSFNVETSDGAARQEQGYLENAGTEHETLKVQGYYQFYGDDGQLYQVQYIADENGFQPQGAHLPVT</sequence>
<dbReference type="PROSITE" id="PS51155">
    <property type="entry name" value="CHIT_BIND_RR_2"/>
    <property type="match status" value="1"/>
</dbReference>
<dbReference type="AlphaFoldDB" id="T1H0U0"/>
<organism evidence="4 5">
    <name type="scientific">Megaselia scalaris</name>
    <name type="common">Humpbacked fly</name>
    <name type="synonym">Phora scalaris</name>
    <dbReference type="NCBI Taxonomy" id="36166"/>
    <lineage>
        <taxon>Eukaryota</taxon>
        <taxon>Metazoa</taxon>
        <taxon>Ecdysozoa</taxon>
        <taxon>Arthropoda</taxon>
        <taxon>Hexapoda</taxon>
        <taxon>Insecta</taxon>
        <taxon>Pterygota</taxon>
        <taxon>Neoptera</taxon>
        <taxon>Endopterygota</taxon>
        <taxon>Diptera</taxon>
        <taxon>Brachycera</taxon>
        <taxon>Muscomorpha</taxon>
        <taxon>Platypezoidea</taxon>
        <taxon>Phoridae</taxon>
        <taxon>Megaseliini</taxon>
        <taxon>Megaselia</taxon>
    </lineage>
</organism>
<dbReference type="InterPro" id="IPR031311">
    <property type="entry name" value="CHIT_BIND_RR_consensus"/>
</dbReference>
<dbReference type="EMBL" id="CAQQ02374435">
    <property type="status" value="NOT_ANNOTATED_CDS"/>
    <property type="molecule type" value="Genomic_DNA"/>
</dbReference>
<dbReference type="PROSITE" id="PS00233">
    <property type="entry name" value="CHIT_BIND_RR_1"/>
    <property type="match status" value="1"/>
</dbReference>
<dbReference type="EnsemblMetazoa" id="MESCA009781-RA">
    <property type="protein sequence ID" value="MESCA009781-PA"/>
    <property type="gene ID" value="MESCA009781"/>
</dbReference>
<evidence type="ECO:0000256" key="1">
    <source>
        <dbReference type="ARBA" id="ARBA00022460"/>
    </source>
</evidence>
<dbReference type="Proteomes" id="UP000015102">
    <property type="component" value="Unassembled WGS sequence"/>
</dbReference>
<name>T1H0U0_MEGSC</name>
<dbReference type="InterPro" id="IPR050468">
    <property type="entry name" value="Cuticle_Struct_Prot"/>
</dbReference>
<reference evidence="5" key="1">
    <citation type="submission" date="2013-02" db="EMBL/GenBank/DDBJ databases">
        <authorList>
            <person name="Hughes D."/>
        </authorList>
    </citation>
    <scope>NUCLEOTIDE SEQUENCE</scope>
    <source>
        <strain>Durham</strain>
        <strain evidence="5">NC isolate 2 -- Noor lab</strain>
    </source>
</reference>
<dbReference type="PANTHER" id="PTHR10380">
    <property type="entry name" value="CUTICLE PROTEIN"/>
    <property type="match status" value="1"/>
</dbReference>
<dbReference type="GO" id="GO:0062129">
    <property type="term" value="C:chitin-based extracellular matrix"/>
    <property type="evidence" value="ECO:0007669"/>
    <property type="project" value="TreeGrafter"/>
</dbReference>
<feature type="signal peptide" evidence="3">
    <location>
        <begin position="1"/>
        <end position="16"/>
    </location>
</feature>
<proteinExistence type="predicted"/>
<evidence type="ECO:0000313" key="4">
    <source>
        <dbReference type="EnsemblMetazoa" id="MESCA009781-PA"/>
    </source>
</evidence>
<dbReference type="Pfam" id="PF00379">
    <property type="entry name" value="Chitin_bind_4"/>
    <property type="match status" value="1"/>
</dbReference>
<dbReference type="InterPro" id="IPR000618">
    <property type="entry name" value="Insect_cuticle"/>
</dbReference>
<accession>T1H0U0</accession>
<feature type="chain" id="PRO_5004588657" evidence="3">
    <location>
        <begin position="17"/>
        <end position="103"/>
    </location>
</feature>
<dbReference type="HOGENOM" id="CLU_065450_7_3_1"/>
<keyword evidence="3" id="KW-0732">Signal</keyword>
<evidence type="ECO:0000256" key="2">
    <source>
        <dbReference type="PROSITE-ProRule" id="PRU00497"/>
    </source>
</evidence>
<reference evidence="4" key="2">
    <citation type="submission" date="2015-06" db="UniProtKB">
        <authorList>
            <consortium name="EnsemblMetazoa"/>
        </authorList>
    </citation>
    <scope>IDENTIFICATION</scope>
</reference>
<dbReference type="STRING" id="36166.T1H0U0"/>
<dbReference type="GO" id="GO:0008010">
    <property type="term" value="F:structural constituent of chitin-based larval cuticle"/>
    <property type="evidence" value="ECO:0007669"/>
    <property type="project" value="TreeGrafter"/>
</dbReference>
<evidence type="ECO:0000256" key="3">
    <source>
        <dbReference type="SAM" id="SignalP"/>
    </source>
</evidence>
<keyword evidence="1 2" id="KW-0193">Cuticle</keyword>
<keyword evidence="5" id="KW-1185">Reference proteome</keyword>
<dbReference type="PRINTS" id="PR00947">
    <property type="entry name" value="CUTICLE"/>
</dbReference>
<protein>
    <submittedName>
        <fullName evidence="4">Uncharacterized protein</fullName>
    </submittedName>
</protein>
<dbReference type="PANTHER" id="PTHR10380:SF218">
    <property type="entry name" value="ADULT CUTICLE PROTEIN 65AA-RELATED"/>
    <property type="match status" value="1"/>
</dbReference>
<evidence type="ECO:0000313" key="5">
    <source>
        <dbReference type="Proteomes" id="UP000015102"/>
    </source>
</evidence>